<gene>
    <name evidence="2" type="ORF">MNOR_LOCUS5016</name>
</gene>
<dbReference type="InterPro" id="IPR015943">
    <property type="entry name" value="WD40/YVTN_repeat-like_dom_sf"/>
</dbReference>
<evidence type="ECO:0000256" key="1">
    <source>
        <dbReference type="PROSITE-ProRule" id="PRU00221"/>
    </source>
</evidence>
<feature type="repeat" description="WD" evidence="1">
    <location>
        <begin position="91"/>
        <end position="124"/>
    </location>
</feature>
<name>A0AAV2PUV9_MEGNR</name>
<keyword evidence="1" id="KW-0853">WD repeat</keyword>
<dbReference type="PROSITE" id="PS50082">
    <property type="entry name" value="WD_REPEATS_2"/>
    <property type="match status" value="1"/>
</dbReference>
<reference evidence="2 3" key="1">
    <citation type="submission" date="2024-05" db="EMBL/GenBank/DDBJ databases">
        <authorList>
            <person name="Wallberg A."/>
        </authorList>
    </citation>
    <scope>NUCLEOTIDE SEQUENCE [LARGE SCALE GENOMIC DNA]</scope>
</reference>
<proteinExistence type="predicted"/>
<keyword evidence="3" id="KW-1185">Reference proteome</keyword>
<dbReference type="AlphaFoldDB" id="A0AAV2PUV9"/>
<dbReference type="PANTHER" id="PTHR22806:SF0">
    <property type="entry name" value="NUCLEOPORIN NUP37"/>
    <property type="match status" value="1"/>
</dbReference>
<organism evidence="2 3">
    <name type="scientific">Meganyctiphanes norvegica</name>
    <name type="common">Northern krill</name>
    <name type="synonym">Thysanopoda norvegica</name>
    <dbReference type="NCBI Taxonomy" id="48144"/>
    <lineage>
        <taxon>Eukaryota</taxon>
        <taxon>Metazoa</taxon>
        <taxon>Ecdysozoa</taxon>
        <taxon>Arthropoda</taxon>
        <taxon>Crustacea</taxon>
        <taxon>Multicrustacea</taxon>
        <taxon>Malacostraca</taxon>
        <taxon>Eumalacostraca</taxon>
        <taxon>Eucarida</taxon>
        <taxon>Euphausiacea</taxon>
        <taxon>Euphausiidae</taxon>
        <taxon>Meganyctiphanes</taxon>
    </lineage>
</organism>
<dbReference type="SMART" id="SM00320">
    <property type="entry name" value="WD40"/>
    <property type="match status" value="4"/>
</dbReference>
<dbReference type="GO" id="GO:0031080">
    <property type="term" value="C:nuclear pore outer ring"/>
    <property type="evidence" value="ECO:0007669"/>
    <property type="project" value="InterPro"/>
</dbReference>
<dbReference type="EMBL" id="CAXKWB010001885">
    <property type="protein sequence ID" value="CAL4065727.1"/>
    <property type="molecule type" value="Genomic_DNA"/>
</dbReference>
<dbReference type="InterPro" id="IPR037626">
    <property type="entry name" value="NUP37"/>
</dbReference>
<dbReference type="SUPFAM" id="SSF50978">
    <property type="entry name" value="WD40 repeat-like"/>
    <property type="match status" value="1"/>
</dbReference>
<dbReference type="Pfam" id="PF00400">
    <property type="entry name" value="WD40"/>
    <property type="match status" value="2"/>
</dbReference>
<dbReference type="Gene3D" id="2.130.10.10">
    <property type="entry name" value="YVTN repeat-like/Quinoprotein amine dehydrogenase"/>
    <property type="match status" value="1"/>
</dbReference>
<dbReference type="Proteomes" id="UP001497623">
    <property type="component" value="Unassembled WGS sequence"/>
</dbReference>
<comment type="caution">
    <text evidence="2">The sequence shown here is derived from an EMBL/GenBank/DDBJ whole genome shotgun (WGS) entry which is preliminary data.</text>
</comment>
<evidence type="ECO:0000313" key="2">
    <source>
        <dbReference type="EMBL" id="CAL4065727.1"/>
    </source>
</evidence>
<dbReference type="InterPro" id="IPR001680">
    <property type="entry name" value="WD40_rpt"/>
</dbReference>
<evidence type="ECO:0000313" key="3">
    <source>
        <dbReference type="Proteomes" id="UP001497623"/>
    </source>
</evidence>
<sequence>MEVSVDPAFSVDTRACVHTVEFSPFEWSRGLLAVGLPNSIVVYSIKLKEESDDSNEECEQVWEWHVSSQPVTVAWSPAATLRSAPRCLQELMSHSDCVNSVAYNGENGNLAASTGDDLTLRVWDRSTLAPLIKFLLTSPGMTVTFHPEDGDLLMVGEKSGVVRVYSVGSGCATLSLRSSGPLLSADWSIPNPSLLVAAGAKGITVWNVSSPQPRSENVEIGGGEKVLNLSVCRSTPGLVATLSPPHTIRVSHIHTNKVPVAVHLKVVGGMSWHQHLPYLAVGSDRRVLFWKVDNI</sequence>
<dbReference type="PROSITE" id="PS50294">
    <property type="entry name" value="WD_REPEATS_REGION"/>
    <property type="match status" value="1"/>
</dbReference>
<accession>A0AAV2PUV9</accession>
<dbReference type="InterPro" id="IPR036322">
    <property type="entry name" value="WD40_repeat_dom_sf"/>
</dbReference>
<dbReference type="PANTHER" id="PTHR22806">
    <property type="entry name" value="NUCLEOPORIN NUP37 P37 -RELATED"/>
    <property type="match status" value="1"/>
</dbReference>
<evidence type="ECO:0008006" key="4">
    <source>
        <dbReference type="Google" id="ProtNLM"/>
    </source>
</evidence>
<protein>
    <recommendedName>
        <fullName evidence="4">Nucleoporin Nup37</fullName>
    </recommendedName>
</protein>